<reference evidence="1" key="1">
    <citation type="journal article" date="2014" name="Front. Microbiol.">
        <title>High frequency of phylogenetically diverse reductive dehalogenase-homologous genes in deep subseafloor sedimentary metagenomes.</title>
        <authorList>
            <person name="Kawai M."/>
            <person name="Futagami T."/>
            <person name="Toyoda A."/>
            <person name="Takaki Y."/>
            <person name="Nishi S."/>
            <person name="Hori S."/>
            <person name="Arai W."/>
            <person name="Tsubouchi T."/>
            <person name="Morono Y."/>
            <person name="Uchiyama I."/>
            <person name="Ito T."/>
            <person name="Fujiyama A."/>
            <person name="Inagaki F."/>
            <person name="Takami H."/>
        </authorList>
    </citation>
    <scope>NUCLEOTIDE SEQUENCE</scope>
    <source>
        <strain evidence="1">Expedition CK06-06</strain>
    </source>
</reference>
<proteinExistence type="predicted"/>
<name>X1J6D7_9ZZZZ</name>
<comment type="caution">
    <text evidence="1">The sequence shown here is derived from an EMBL/GenBank/DDBJ whole genome shotgun (WGS) entry which is preliminary data.</text>
</comment>
<protein>
    <recommendedName>
        <fullName evidence="2">YitH acetyltransferase (GNAT) domain-containing protein</fullName>
    </recommendedName>
</protein>
<accession>X1J6D7</accession>
<evidence type="ECO:0008006" key="2">
    <source>
        <dbReference type="Google" id="ProtNLM"/>
    </source>
</evidence>
<feature type="non-terminal residue" evidence="1">
    <location>
        <position position="74"/>
    </location>
</feature>
<dbReference type="AlphaFoldDB" id="X1J6D7"/>
<dbReference type="EMBL" id="BARU01040323">
    <property type="protein sequence ID" value="GAH77080.1"/>
    <property type="molecule type" value="Genomic_DNA"/>
</dbReference>
<organism evidence="1">
    <name type="scientific">marine sediment metagenome</name>
    <dbReference type="NCBI Taxonomy" id="412755"/>
    <lineage>
        <taxon>unclassified sequences</taxon>
        <taxon>metagenomes</taxon>
        <taxon>ecological metagenomes</taxon>
    </lineage>
</organism>
<evidence type="ECO:0000313" key="1">
    <source>
        <dbReference type="EMBL" id="GAH77080.1"/>
    </source>
</evidence>
<gene>
    <name evidence="1" type="ORF">S03H2_62357</name>
</gene>
<sequence length="74" mass="8720">MIIEEKNLLSITDKLKYVKGCLISEQSFYFYLWNGIENKKVFTYASYKNKQMNGCLVLSLERDLNPGLILYLIF</sequence>